<keyword evidence="8" id="KW-0408">Iron</keyword>
<evidence type="ECO:0000256" key="5">
    <source>
        <dbReference type="ARBA" id="ARBA00022896"/>
    </source>
</evidence>
<evidence type="ECO:0000259" key="14">
    <source>
        <dbReference type="PROSITE" id="PS51471"/>
    </source>
</evidence>
<dbReference type="PROSITE" id="PS51471">
    <property type="entry name" value="FE2OG_OXY"/>
    <property type="match status" value="1"/>
</dbReference>
<name>A0A5N5QUX8_9AGAM</name>
<dbReference type="Pfam" id="PF10637">
    <property type="entry name" value="Ofd1_CTDD"/>
    <property type="match status" value="1"/>
</dbReference>
<dbReference type="Gene3D" id="3.60.130.20">
    <property type="entry name" value="Oxoglutarate/iron-dependent oxygenase, C-terminal degradation domain"/>
    <property type="match status" value="1"/>
</dbReference>
<dbReference type="Proteomes" id="UP000383932">
    <property type="component" value="Unassembled WGS sequence"/>
</dbReference>
<evidence type="ECO:0000256" key="11">
    <source>
        <dbReference type="ARBA" id="ARBA00051966"/>
    </source>
</evidence>
<evidence type="ECO:0000256" key="4">
    <source>
        <dbReference type="ARBA" id="ARBA00022723"/>
    </source>
</evidence>
<feature type="region of interest" description="Disordered" evidence="13">
    <location>
        <begin position="361"/>
        <end position="385"/>
    </location>
</feature>
<dbReference type="InterPro" id="IPR005123">
    <property type="entry name" value="Oxoglu/Fe-dep_dioxygenase_dom"/>
</dbReference>
<dbReference type="FunFam" id="2.60.120.620:FF:000014">
    <property type="entry name" value="Prolyl 3,4-dihydroxylase TPA1"/>
    <property type="match status" value="1"/>
</dbReference>
<dbReference type="InterPro" id="IPR019601">
    <property type="entry name" value="Oxoglutarate/Fe-dep_Oase_C"/>
</dbReference>
<feature type="compositionally biased region" description="Basic and acidic residues" evidence="13">
    <location>
        <begin position="518"/>
        <end position="539"/>
    </location>
</feature>
<comment type="similarity">
    <text evidence="3">Belongs to the TPA1 family.</text>
</comment>
<dbReference type="GO" id="GO:0031543">
    <property type="term" value="F:peptidyl-proline dioxygenase activity"/>
    <property type="evidence" value="ECO:0007669"/>
    <property type="project" value="UniProtKB-ARBA"/>
</dbReference>
<keyword evidence="6" id="KW-0223">Dioxygenase</keyword>
<evidence type="ECO:0000313" key="15">
    <source>
        <dbReference type="EMBL" id="KAB5595550.1"/>
    </source>
</evidence>
<feature type="compositionally biased region" description="Low complexity" evidence="13">
    <location>
        <begin position="506"/>
        <end position="517"/>
    </location>
</feature>
<feature type="region of interest" description="Disordered" evidence="13">
    <location>
        <begin position="500"/>
        <end position="552"/>
    </location>
</feature>
<dbReference type="GO" id="GO:0009896">
    <property type="term" value="P:positive regulation of catabolic process"/>
    <property type="evidence" value="ECO:0007669"/>
    <property type="project" value="UniProtKB-ARBA"/>
</dbReference>
<evidence type="ECO:0000256" key="7">
    <source>
        <dbReference type="ARBA" id="ARBA00023002"/>
    </source>
</evidence>
<keyword evidence="4" id="KW-0479">Metal-binding</keyword>
<dbReference type="PANTHER" id="PTHR12117:SF0">
    <property type="entry name" value="PROLYL 3-HYDROXYLASE OGFOD1"/>
    <property type="match status" value="1"/>
</dbReference>
<dbReference type="InterPro" id="IPR039558">
    <property type="entry name" value="TPA1/OFD1_N"/>
</dbReference>
<evidence type="ECO:0000256" key="9">
    <source>
        <dbReference type="ARBA" id="ARBA00023242"/>
    </source>
</evidence>
<feature type="compositionally biased region" description="Basic and acidic residues" evidence="13">
    <location>
        <begin position="361"/>
        <end position="382"/>
    </location>
</feature>
<dbReference type="Gene3D" id="2.60.120.620">
    <property type="entry name" value="q2cbj1_9rhob like domain"/>
    <property type="match status" value="1"/>
</dbReference>
<dbReference type="EMBL" id="SSOP01000008">
    <property type="protein sequence ID" value="KAB5595550.1"/>
    <property type="molecule type" value="Genomic_DNA"/>
</dbReference>
<dbReference type="GO" id="GO:0005506">
    <property type="term" value="F:iron ion binding"/>
    <property type="evidence" value="ECO:0007669"/>
    <property type="project" value="InterPro"/>
</dbReference>
<dbReference type="InterPro" id="IPR006620">
    <property type="entry name" value="Pro_4_hyd_alph"/>
</dbReference>
<feature type="compositionally biased region" description="Acidic residues" evidence="13">
    <location>
        <begin position="540"/>
        <end position="552"/>
    </location>
</feature>
<evidence type="ECO:0000256" key="8">
    <source>
        <dbReference type="ARBA" id="ARBA00023004"/>
    </source>
</evidence>
<keyword evidence="9" id="KW-0539">Nucleus</keyword>
<evidence type="ECO:0000256" key="6">
    <source>
        <dbReference type="ARBA" id="ARBA00022964"/>
    </source>
</evidence>
<keyword evidence="5" id="KW-0847">Vitamin C</keyword>
<dbReference type="GO" id="GO:0005737">
    <property type="term" value="C:cytoplasm"/>
    <property type="evidence" value="ECO:0007669"/>
    <property type="project" value="TreeGrafter"/>
</dbReference>
<proteinExistence type="inferred from homology"/>
<accession>A0A5N5QUX8</accession>
<dbReference type="PANTHER" id="PTHR12117">
    <property type="entry name" value="HISTONE ACETYLTRANSFERASE COMPLEX"/>
    <property type="match status" value="1"/>
</dbReference>
<evidence type="ECO:0000256" key="2">
    <source>
        <dbReference type="ARBA" id="ARBA00004123"/>
    </source>
</evidence>
<dbReference type="SMART" id="SM00702">
    <property type="entry name" value="P4Hc"/>
    <property type="match status" value="1"/>
</dbReference>
<evidence type="ECO:0000256" key="10">
    <source>
        <dbReference type="ARBA" id="ARBA00047444"/>
    </source>
</evidence>
<evidence type="ECO:0000313" key="16">
    <source>
        <dbReference type="Proteomes" id="UP000383932"/>
    </source>
</evidence>
<dbReference type="OrthoDB" id="430522at2759"/>
<evidence type="ECO:0000256" key="1">
    <source>
        <dbReference type="ARBA" id="ARBA00001961"/>
    </source>
</evidence>
<evidence type="ECO:0000256" key="13">
    <source>
        <dbReference type="SAM" id="MobiDB-lite"/>
    </source>
</evidence>
<feature type="domain" description="Fe2OG dioxygenase" evidence="14">
    <location>
        <begin position="140"/>
        <end position="256"/>
    </location>
</feature>
<comment type="subcellular location">
    <subcellularLocation>
        <location evidence="2">Nucleus</location>
    </subcellularLocation>
</comment>
<keyword evidence="16" id="KW-1185">Reference proteome</keyword>
<dbReference type="AlphaFoldDB" id="A0A5N5QUX8"/>
<organism evidence="15 16">
    <name type="scientific">Ceratobasidium theobromae</name>
    <dbReference type="NCBI Taxonomy" id="1582974"/>
    <lineage>
        <taxon>Eukaryota</taxon>
        <taxon>Fungi</taxon>
        <taxon>Dikarya</taxon>
        <taxon>Basidiomycota</taxon>
        <taxon>Agaricomycotina</taxon>
        <taxon>Agaricomycetes</taxon>
        <taxon>Cantharellales</taxon>
        <taxon>Ceratobasidiaceae</taxon>
        <taxon>Ceratobasidium</taxon>
    </lineage>
</organism>
<dbReference type="GO" id="GO:0005634">
    <property type="term" value="C:nucleus"/>
    <property type="evidence" value="ECO:0007669"/>
    <property type="project" value="UniProtKB-SubCell"/>
</dbReference>
<dbReference type="GO" id="GO:0006449">
    <property type="term" value="P:regulation of translational termination"/>
    <property type="evidence" value="ECO:0007669"/>
    <property type="project" value="TreeGrafter"/>
</dbReference>
<dbReference type="InterPro" id="IPR043044">
    <property type="entry name" value="TPA1/Ofd1_C"/>
</dbReference>
<dbReference type="InterPro" id="IPR051842">
    <property type="entry name" value="uS12_prolyl_hydroxylase"/>
</dbReference>
<feature type="region of interest" description="Disordered" evidence="13">
    <location>
        <begin position="256"/>
        <end position="277"/>
    </location>
</feature>
<comment type="catalytic activity">
    <reaction evidence="11">
        <text>[ribosomal protein uS12]-(3S)-3-hydroxy-L-proline + 2-oxoglutarate + O2 = [ribosomal protein uS12]-(3S)-3,4-dihydroxy-L-proline + succinate + CO2</text>
        <dbReference type="Rhea" id="RHEA:54160"/>
        <dbReference type="Rhea" id="RHEA-COMP:13817"/>
        <dbReference type="Rhea" id="RHEA-COMP:13818"/>
        <dbReference type="ChEBI" id="CHEBI:15379"/>
        <dbReference type="ChEBI" id="CHEBI:16526"/>
        <dbReference type="ChEBI" id="CHEBI:16810"/>
        <dbReference type="ChEBI" id="CHEBI:30031"/>
        <dbReference type="ChEBI" id="CHEBI:85428"/>
        <dbReference type="ChEBI" id="CHEBI:138052"/>
    </reaction>
</comment>
<comment type="caution">
    <text evidence="15">The sequence shown here is derived from an EMBL/GenBank/DDBJ whole genome shotgun (WGS) entry which is preliminary data.</text>
</comment>
<feature type="compositionally biased region" description="Pro residues" evidence="13">
    <location>
        <begin position="1"/>
        <end position="12"/>
    </location>
</feature>
<dbReference type="GO" id="GO:0010604">
    <property type="term" value="P:positive regulation of macromolecule metabolic process"/>
    <property type="evidence" value="ECO:0007669"/>
    <property type="project" value="UniProtKB-ARBA"/>
</dbReference>
<dbReference type="GO" id="GO:0031418">
    <property type="term" value="F:L-ascorbic acid binding"/>
    <property type="evidence" value="ECO:0007669"/>
    <property type="project" value="UniProtKB-KW"/>
</dbReference>
<evidence type="ECO:0000256" key="3">
    <source>
        <dbReference type="ARBA" id="ARBA00007443"/>
    </source>
</evidence>
<reference evidence="15 16" key="1">
    <citation type="journal article" date="2019" name="Fungal Biol. Biotechnol.">
        <title>Draft genome sequence of fastidious pathogen Ceratobasidium theobromae, which causes vascular-streak dieback in Theobroma cacao.</title>
        <authorList>
            <person name="Ali S.S."/>
            <person name="Asman A."/>
            <person name="Shao J."/>
            <person name="Firmansyah A.P."/>
            <person name="Susilo A.W."/>
            <person name="Rosmana A."/>
            <person name="McMahon P."/>
            <person name="Junaid M."/>
            <person name="Guest D."/>
            <person name="Kheng T.Y."/>
            <person name="Meinhardt L.W."/>
            <person name="Bailey B.A."/>
        </authorList>
    </citation>
    <scope>NUCLEOTIDE SEQUENCE [LARGE SCALE GENOMIC DNA]</scope>
    <source>
        <strain evidence="15 16">CT2</strain>
    </source>
</reference>
<feature type="region of interest" description="Disordered" evidence="13">
    <location>
        <begin position="1"/>
        <end position="31"/>
    </location>
</feature>
<keyword evidence="7" id="KW-0560">Oxidoreductase</keyword>
<protein>
    <recommendedName>
        <fullName evidence="12">uS12 prolyl 3,4-dihydroxylase</fullName>
    </recommendedName>
</protein>
<dbReference type="Pfam" id="PF13661">
    <property type="entry name" value="2OG-FeII_Oxy_4"/>
    <property type="match status" value="1"/>
</dbReference>
<gene>
    <name evidence="15" type="ORF">CTheo_1011</name>
</gene>
<comment type="cofactor">
    <cofactor evidence="1">
        <name>L-ascorbate</name>
        <dbReference type="ChEBI" id="CHEBI:38290"/>
    </cofactor>
</comment>
<sequence length="613" mass="68658">MVARPHSPPVPSDSPDTKRRKTNGTASDFHTGLLDESNVAHLTTEYAQSKPFKHAVIPALFSDELLRKVKDEILENVNFTEKETDIYKVHQTGDLASLSYLTQEQQALFPSLLKLRESLYSHEFRQFIREVTGCGPLSGKKQDMSINSYKRGCHLLNHDDVIGTRRVSYILYMPLPLSEPWKPEWGGALELYPVTTLSDGSLEPECKPVKTIPPSWNQFIFFEIQPGRSFHSVEEVVVDESDNRRQRLSISGWFHRPQQGEDEYDPEDVPKEKSSLQQLSASSRVPLQYDLGVPSSIEELMLNEKDKKYLSQFLNPVYLESKAIAALSAKFAEKSSLDLHMFLSDTLAAQLESGLKELDNKANRAHRSDKQIPSHEYGRDEPGWELSGPPHRFRYYRGTDGLAGQPGASGILHRICTELFSSAAFRSWLAIVAQLIPIGYAVTARRFRPGLDYTLATAIEDENRLDVCLGLTPQNDGGDGWDNGGWGGWECYMAPHEGDDDPEVYKTSSSKPKSNSKSARETAAKVVDLKGKGKAKAEPESDEDEEDEEEDMDGTLLTVYPGFNHLVIALRDAGVLKFVKYVSAAAPVSRWDISAEWEVALLEDDDQSEADDD</sequence>
<evidence type="ECO:0000256" key="12">
    <source>
        <dbReference type="ARBA" id="ARBA00081607"/>
    </source>
</evidence>
<comment type="catalytic activity">
    <reaction evidence="10">
        <text>[ribosomal protein uS12]-L-proline + 2-oxoglutarate + O2 = [ribosomal protein uS12]-(3S)-3-hydroxy-L-proline + succinate + CO2</text>
        <dbReference type="Rhea" id="RHEA:54156"/>
        <dbReference type="Rhea" id="RHEA-COMP:13816"/>
        <dbReference type="Rhea" id="RHEA-COMP:13818"/>
        <dbReference type="ChEBI" id="CHEBI:15379"/>
        <dbReference type="ChEBI" id="CHEBI:16526"/>
        <dbReference type="ChEBI" id="CHEBI:16810"/>
        <dbReference type="ChEBI" id="CHEBI:30031"/>
        <dbReference type="ChEBI" id="CHEBI:50342"/>
        <dbReference type="ChEBI" id="CHEBI:85428"/>
    </reaction>
</comment>